<organism evidence="2 3">
    <name type="scientific">Streptosporangium roseum (strain ATCC 12428 / DSM 43021 / JCM 3005 / KCTC 9067 / NCIMB 10171 / NRRL 2505 / NI 9100)</name>
    <dbReference type="NCBI Taxonomy" id="479432"/>
    <lineage>
        <taxon>Bacteria</taxon>
        <taxon>Bacillati</taxon>
        <taxon>Actinomycetota</taxon>
        <taxon>Actinomycetes</taxon>
        <taxon>Streptosporangiales</taxon>
        <taxon>Streptosporangiaceae</taxon>
        <taxon>Streptosporangium</taxon>
    </lineage>
</organism>
<proteinExistence type="predicted"/>
<name>D2AV36_STRRD</name>
<protein>
    <submittedName>
        <fullName evidence="2">Uncharacterized protein</fullName>
    </submittedName>
</protein>
<dbReference type="EMBL" id="CP001814">
    <property type="protein sequence ID" value="ACZ86898.1"/>
    <property type="molecule type" value="Genomic_DNA"/>
</dbReference>
<evidence type="ECO:0000313" key="3">
    <source>
        <dbReference type="Proteomes" id="UP000002029"/>
    </source>
</evidence>
<dbReference type="Proteomes" id="UP000002029">
    <property type="component" value="Chromosome"/>
</dbReference>
<dbReference type="KEGG" id="sro:Sros_3990"/>
<dbReference type="AlphaFoldDB" id="D2AV36"/>
<evidence type="ECO:0000256" key="1">
    <source>
        <dbReference type="SAM" id="MobiDB-lite"/>
    </source>
</evidence>
<evidence type="ECO:0000313" key="2">
    <source>
        <dbReference type="EMBL" id="ACZ86898.1"/>
    </source>
</evidence>
<reference evidence="2 3" key="1">
    <citation type="journal article" date="2010" name="Stand. Genomic Sci.">
        <title>Complete genome sequence of Streptosporangium roseum type strain (NI 9100).</title>
        <authorList>
            <person name="Nolan M."/>
            <person name="Sikorski J."/>
            <person name="Jando M."/>
            <person name="Lucas S."/>
            <person name="Lapidus A."/>
            <person name="Glavina Del Rio T."/>
            <person name="Chen F."/>
            <person name="Tice H."/>
            <person name="Pitluck S."/>
            <person name="Cheng J.F."/>
            <person name="Chertkov O."/>
            <person name="Sims D."/>
            <person name="Meincke L."/>
            <person name="Brettin T."/>
            <person name="Han C."/>
            <person name="Detter J.C."/>
            <person name="Bruce D."/>
            <person name="Goodwin L."/>
            <person name="Land M."/>
            <person name="Hauser L."/>
            <person name="Chang Y.J."/>
            <person name="Jeffries C.D."/>
            <person name="Ivanova N."/>
            <person name="Mavromatis K."/>
            <person name="Mikhailova N."/>
            <person name="Chen A."/>
            <person name="Palaniappan K."/>
            <person name="Chain P."/>
            <person name="Rohde M."/>
            <person name="Goker M."/>
            <person name="Bristow J."/>
            <person name="Eisen J.A."/>
            <person name="Markowitz V."/>
            <person name="Hugenholtz P."/>
            <person name="Kyrpides N.C."/>
            <person name="Klenk H.P."/>
        </authorList>
    </citation>
    <scope>NUCLEOTIDE SEQUENCE [LARGE SCALE GENOMIC DNA]</scope>
    <source>
        <strain evidence="3">ATCC 12428 / DSM 43021 / JCM 3005 / NI 9100</strain>
    </source>
</reference>
<sequence>MVPTSGSRGSGPPRAGAGAAPGETTLIPQMRDITEMVCVMIGILPEMGWVPPEIGNTAFRMAPWRTYVPTPDRYHRLP</sequence>
<accession>D2AV36</accession>
<feature type="compositionally biased region" description="Low complexity" evidence="1">
    <location>
        <begin position="1"/>
        <end position="22"/>
    </location>
</feature>
<gene>
    <name evidence="2" type="ordered locus">Sros_3990</name>
</gene>
<keyword evidence="3" id="KW-1185">Reference proteome</keyword>
<dbReference type="HOGENOM" id="CLU_2620620_0_0_11"/>
<dbReference type="STRING" id="479432.Sros_3990"/>
<feature type="region of interest" description="Disordered" evidence="1">
    <location>
        <begin position="1"/>
        <end position="27"/>
    </location>
</feature>